<feature type="compositionally biased region" description="Basic and acidic residues" evidence="1">
    <location>
        <begin position="252"/>
        <end position="270"/>
    </location>
</feature>
<name>A0AA39NUA7_9AGAR</name>
<comment type="caution">
    <text evidence="3">The sequence shown here is derived from an EMBL/GenBank/DDBJ whole genome shotgun (WGS) entry which is preliminary data.</text>
</comment>
<keyword evidence="4" id="KW-1185">Reference proteome</keyword>
<gene>
    <name evidence="3" type="ORF">IW261DRAFT_1666073</name>
</gene>
<accession>A0AA39NUA7</accession>
<evidence type="ECO:0000256" key="1">
    <source>
        <dbReference type="SAM" id="MobiDB-lite"/>
    </source>
</evidence>
<dbReference type="Proteomes" id="UP001175227">
    <property type="component" value="Unassembled WGS sequence"/>
</dbReference>
<protein>
    <submittedName>
        <fullName evidence="3">Uncharacterized protein</fullName>
    </submittedName>
</protein>
<dbReference type="EMBL" id="JAUEPR010000044">
    <property type="protein sequence ID" value="KAK0472006.1"/>
    <property type="molecule type" value="Genomic_DNA"/>
</dbReference>
<sequence length="289" mass="32507">MCEHYSKGRLPVSQKRAVVERRGDEQHYQFLECLPSVRYPSDDSLRDNANGSYGEGTSVIGIERREKFLWTKPAVGWPGSERPEHLPKLVGSLVKDGIVRKLTSLTQKLAGRSEDRKNGLVQASSLMALSIHHIPKVREIRQERRANERKEDTREYSTVPRSLLGGIPSLKILGIVPHRPGIVTGYTCPARIRWFLTCQIITQTMPPPPTTPALIVIIAAITVLFVAVLVVMKMRQRRTRLLGWSGDPLSETRLDENEARRGQEMSEDGKLPLVQNGTSPSWSDGMNER</sequence>
<dbReference type="AlphaFoldDB" id="A0AA39NUA7"/>
<feature type="compositionally biased region" description="Polar residues" evidence="1">
    <location>
        <begin position="275"/>
        <end position="289"/>
    </location>
</feature>
<evidence type="ECO:0000313" key="3">
    <source>
        <dbReference type="EMBL" id="KAK0472006.1"/>
    </source>
</evidence>
<organism evidence="3 4">
    <name type="scientific">Armillaria novae-zelandiae</name>
    <dbReference type="NCBI Taxonomy" id="153914"/>
    <lineage>
        <taxon>Eukaryota</taxon>
        <taxon>Fungi</taxon>
        <taxon>Dikarya</taxon>
        <taxon>Basidiomycota</taxon>
        <taxon>Agaricomycotina</taxon>
        <taxon>Agaricomycetes</taxon>
        <taxon>Agaricomycetidae</taxon>
        <taxon>Agaricales</taxon>
        <taxon>Marasmiineae</taxon>
        <taxon>Physalacriaceae</taxon>
        <taxon>Armillaria</taxon>
    </lineage>
</organism>
<feature type="transmembrane region" description="Helical" evidence="2">
    <location>
        <begin position="213"/>
        <end position="232"/>
    </location>
</feature>
<proteinExistence type="predicted"/>
<feature type="region of interest" description="Disordered" evidence="1">
    <location>
        <begin position="252"/>
        <end position="289"/>
    </location>
</feature>
<reference evidence="3" key="1">
    <citation type="submission" date="2023-06" db="EMBL/GenBank/DDBJ databases">
        <authorList>
            <consortium name="Lawrence Berkeley National Laboratory"/>
            <person name="Ahrendt S."/>
            <person name="Sahu N."/>
            <person name="Indic B."/>
            <person name="Wong-Bajracharya J."/>
            <person name="Merenyi Z."/>
            <person name="Ke H.-M."/>
            <person name="Monk M."/>
            <person name="Kocsube S."/>
            <person name="Drula E."/>
            <person name="Lipzen A."/>
            <person name="Balint B."/>
            <person name="Henrissat B."/>
            <person name="Andreopoulos B."/>
            <person name="Martin F.M."/>
            <person name="Harder C.B."/>
            <person name="Rigling D."/>
            <person name="Ford K.L."/>
            <person name="Foster G.D."/>
            <person name="Pangilinan J."/>
            <person name="Papanicolaou A."/>
            <person name="Barry K."/>
            <person name="LaButti K."/>
            <person name="Viragh M."/>
            <person name="Koriabine M."/>
            <person name="Yan M."/>
            <person name="Riley R."/>
            <person name="Champramary S."/>
            <person name="Plett K.L."/>
            <person name="Tsai I.J."/>
            <person name="Slot J."/>
            <person name="Sipos G."/>
            <person name="Plett J."/>
            <person name="Nagy L.G."/>
            <person name="Grigoriev I.V."/>
        </authorList>
    </citation>
    <scope>NUCLEOTIDE SEQUENCE</scope>
    <source>
        <strain evidence="3">ICMP 16352</strain>
    </source>
</reference>
<keyword evidence="2" id="KW-1133">Transmembrane helix</keyword>
<evidence type="ECO:0000313" key="4">
    <source>
        <dbReference type="Proteomes" id="UP001175227"/>
    </source>
</evidence>
<keyword evidence="2" id="KW-0812">Transmembrane</keyword>
<keyword evidence="2" id="KW-0472">Membrane</keyword>
<evidence type="ECO:0000256" key="2">
    <source>
        <dbReference type="SAM" id="Phobius"/>
    </source>
</evidence>